<dbReference type="CDD" id="cd01949">
    <property type="entry name" value="GGDEF"/>
    <property type="match status" value="1"/>
</dbReference>
<dbReference type="RefSeq" id="WP_379901774.1">
    <property type="nucleotide sequence ID" value="NZ_JBHRTR010000028.1"/>
</dbReference>
<protein>
    <recommendedName>
        <fullName evidence="1">diguanylate cyclase</fullName>
        <ecNumber evidence="1">2.7.7.65</ecNumber>
    </recommendedName>
</protein>
<dbReference type="SUPFAM" id="SSF55073">
    <property type="entry name" value="Nucleotide cyclase"/>
    <property type="match status" value="1"/>
</dbReference>
<feature type="domain" description="GGDEF" evidence="4">
    <location>
        <begin position="244"/>
        <end position="377"/>
    </location>
</feature>
<feature type="transmembrane region" description="Helical" evidence="3">
    <location>
        <begin position="65"/>
        <end position="82"/>
    </location>
</feature>
<feature type="transmembrane region" description="Helical" evidence="3">
    <location>
        <begin position="33"/>
        <end position="53"/>
    </location>
</feature>
<dbReference type="InterPro" id="IPR000160">
    <property type="entry name" value="GGDEF_dom"/>
</dbReference>
<name>A0ABV7L2B1_9PROT</name>
<dbReference type="EC" id="2.7.7.65" evidence="1"/>
<dbReference type="InterPro" id="IPR050469">
    <property type="entry name" value="Diguanylate_Cyclase"/>
</dbReference>
<dbReference type="PANTHER" id="PTHR45138:SF9">
    <property type="entry name" value="DIGUANYLATE CYCLASE DGCM-RELATED"/>
    <property type="match status" value="1"/>
</dbReference>
<evidence type="ECO:0000256" key="2">
    <source>
        <dbReference type="ARBA" id="ARBA00034247"/>
    </source>
</evidence>
<evidence type="ECO:0000256" key="1">
    <source>
        <dbReference type="ARBA" id="ARBA00012528"/>
    </source>
</evidence>
<evidence type="ECO:0000259" key="4">
    <source>
        <dbReference type="PROSITE" id="PS50887"/>
    </source>
</evidence>
<dbReference type="GO" id="GO:0052621">
    <property type="term" value="F:diguanylate cyclase activity"/>
    <property type="evidence" value="ECO:0007669"/>
    <property type="project" value="UniProtKB-EC"/>
</dbReference>
<accession>A0ABV7L2B1</accession>
<keyword evidence="5" id="KW-0808">Transferase</keyword>
<proteinExistence type="predicted"/>
<keyword evidence="3" id="KW-1133">Transmembrane helix</keyword>
<keyword evidence="6" id="KW-1185">Reference proteome</keyword>
<organism evidence="5 6">
    <name type="scientific">Marinibaculum pumilum</name>
    <dbReference type="NCBI Taxonomy" id="1766165"/>
    <lineage>
        <taxon>Bacteria</taxon>
        <taxon>Pseudomonadati</taxon>
        <taxon>Pseudomonadota</taxon>
        <taxon>Alphaproteobacteria</taxon>
        <taxon>Rhodospirillales</taxon>
        <taxon>Rhodospirillaceae</taxon>
        <taxon>Marinibaculum</taxon>
    </lineage>
</organism>
<feature type="transmembrane region" description="Helical" evidence="3">
    <location>
        <begin position="182"/>
        <end position="203"/>
    </location>
</feature>
<dbReference type="Gene3D" id="3.30.70.270">
    <property type="match status" value="1"/>
</dbReference>
<dbReference type="InterPro" id="IPR029787">
    <property type="entry name" value="Nucleotide_cyclase"/>
</dbReference>
<comment type="catalytic activity">
    <reaction evidence="2">
        <text>2 GTP = 3',3'-c-di-GMP + 2 diphosphate</text>
        <dbReference type="Rhea" id="RHEA:24898"/>
        <dbReference type="ChEBI" id="CHEBI:33019"/>
        <dbReference type="ChEBI" id="CHEBI:37565"/>
        <dbReference type="ChEBI" id="CHEBI:58805"/>
        <dbReference type="EC" id="2.7.7.65"/>
    </reaction>
</comment>
<gene>
    <name evidence="5" type="ORF">ACFOGJ_14990</name>
</gene>
<reference evidence="6" key="1">
    <citation type="journal article" date="2019" name="Int. J. Syst. Evol. Microbiol.">
        <title>The Global Catalogue of Microorganisms (GCM) 10K type strain sequencing project: providing services to taxonomists for standard genome sequencing and annotation.</title>
        <authorList>
            <consortium name="The Broad Institute Genomics Platform"/>
            <consortium name="The Broad Institute Genome Sequencing Center for Infectious Disease"/>
            <person name="Wu L."/>
            <person name="Ma J."/>
        </authorList>
    </citation>
    <scope>NUCLEOTIDE SEQUENCE [LARGE SCALE GENOMIC DNA]</scope>
    <source>
        <strain evidence="6">KCTC 42964</strain>
    </source>
</reference>
<keyword evidence="5" id="KW-0548">Nucleotidyltransferase</keyword>
<dbReference type="InterPro" id="IPR043128">
    <property type="entry name" value="Rev_trsase/Diguanyl_cyclase"/>
</dbReference>
<feature type="transmembrane region" description="Helical" evidence="3">
    <location>
        <begin position="6"/>
        <end position="26"/>
    </location>
</feature>
<dbReference type="SMART" id="SM00267">
    <property type="entry name" value="GGDEF"/>
    <property type="match status" value="1"/>
</dbReference>
<evidence type="ECO:0000256" key="3">
    <source>
        <dbReference type="SAM" id="Phobius"/>
    </source>
</evidence>
<dbReference type="PANTHER" id="PTHR45138">
    <property type="entry name" value="REGULATORY COMPONENTS OF SENSORY TRANSDUCTION SYSTEM"/>
    <property type="match status" value="1"/>
</dbReference>
<dbReference type="NCBIfam" id="TIGR00254">
    <property type="entry name" value="GGDEF"/>
    <property type="match status" value="1"/>
</dbReference>
<evidence type="ECO:0000313" key="5">
    <source>
        <dbReference type="EMBL" id="MFC3228549.1"/>
    </source>
</evidence>
<dbReference type="Proteomes" id="UP001595528">
    <property type="component" value="Unassembled WGS sequence"/>
</dbReference>
<dbReference type="PROSITE" id="PS50887">
    <property type="entry name" value="GGDEF"/>
    <property type="match status" value="1"/>
</dbReference>
<feature type="transmembrane region" description="Helical" evidence="3">
    <location>
        <begin position="89"/>
        <end position="107"/>
    </location>
</feature>
<feature type="transmembrane region" description="Helical" evidence="3">
    <location>
        <begin position="148"/>
        <end position="170"/>
    </location>
</feature>
<dbReference type="EMBL" id="JBHRTR010000028">
    <property type="protein sequence ID" value="MFC3228549.1"/>
    <property type="molecule type" value="Genomic_DNA"/>
</dbReference>
<dbReference type="Pfam" id="PF00990">
    <property type="entry name" value="GGDEF"/>
    <property type="match status" value="1"/>
</dbReference>
<feature type="transmembrane region" description="Helical" evidence="3">
    <location>
        <begin position="113"/>
        <end position="136"/>
    </location>
</feature>
<sequence length="399" mass="41917">MLDFVTALVSWSAVSLAVALVLLVLWRRDRASVYLWWGAGFLLCAVGAALLSARHQIPDLLSAQLANFLLFAAFGCWISGTYRLDGRRLQAAAFLPLPLWLLAMTVPDLRDTFYLRTAVANVGIAYCYFCLGLAFWPRVPDAPPSRQVMAVILLSGTAWGLGTTVLALWLQPQDFAGFALGWADGLASVLVVLAMAIFGGSLLRDRADTGWRRLALSDPLTGVLNRRGLLDAFASRAAAGGGPAGTALLMFDLDHFKRINDNHGHRAGDEVLIAFCRRVEGELRPGDLLGRLGGEEFAALVAAETSDLAVRIADRIRAAVAAHPVATADGQVPVTVSIGVALLPAGAGAADLPLDAADGALYAAKAAGRDCVRLADSREGDIAIAGPAPAGVAATQGGR</sequence>
<comment type="caution">
    <text evidence="5">The sequence shown here is derived from an EMBL/GenBank/DDBJ whole genome shotgun (WGS) entry which is preliminary data.</text>
</comment>
<keyword evidence="3" id="KW-0472">Membrane</keyword>
<keyword evidence="3" id="KW-0812">Transmembrane</keyword>
<evidence type="ECO:0000313" key="6">
    <source>
        <dbReference type="Proteomes" id="UP001595528"/>
    </source>
</evidence>